<dbReference type="EMBL" id="CAIJDE010000028">
    <property type="protein sequence ID" value="CAC9972900.1"/>
    <property type="molecule type" value="Genomic_DNA"/>
</dbReference>
<keyword evidence="1" id="KW-1133">Transmembrane helix</keyword>
<keyword evidence="1" id="KW-0812">Transmembrane</keyword>
<reference evidence="2 3" key="1">
    <citation type="submission" date="2020-06" db="EMBL/GenBank/DDBJ databases">
        <authorList>
            <person name="Criscuolo A."/>
        </authorList>
    </citation>
    <scope>NUCLEOTIDE SEQUENCE [LARGE SCALE GENOMIC DNA]</scope>
    <source>
        <strain evidence="2">PXU-55</strain>
    </source>
</reference>
<proteinExistence type="predicted"/>
<gene>
    <name evidence="2" type="ORF">FLAPXU55_00579</name>
</gene>
<keyword evidence="1" id="KW-0472">Membrane</keyword>
<organism evidence="2 3">
    <name type="scientific">Flavobacterium panici</name>
    <dbReference type="NCBI Taxonomy" id="2654843"/>
    <lineage>
        <taxon>Bacteria</taxon>
        <taxon>Pseudomonadati</taxon>
        <taxon>Bacteroidota</taxon>
        <taxon>Flavobacteriia</taxon>
        <taxon>Flavobacteriales</taxon>
        <taxon>Flavobacteriaceae</taxon>
        <taxon>Flavobacterium</taxon>
    </lineage>
</organism>
<evidence type="ECO:0000256" key="1">
    <source>
        <dbReference type="SAM" id="Phobius"/>
    </source>
</evidence>
<feature type="transmembrane region" description="Helical" evidence="1">
    <location>
        <begin position="5"/>
        <end position="23"/>
    </location>
</feature>
<sequence length="238" mass="28715">MKIKGLTLIFVLTSIITFWINFIDFKFNAFWIFSNKADKAETVIDNLCLSYIAGYIFYFLNVYLVEKQEKKSILPYISFKTNLIISNSNHIIKVLKQDVHLKEFYPTLKEFEERLKYDNVKDLKTYNYENHNLVSFLMIRRNSTVKTINKILKSGKHVDDELKSILFSLKDSLFLKKGFAFNLPTFDIKKFPDYDLVFFKYFQDIERLDLYFHKNFKKYYLLNYPKHYRRKLAGKLKR</sequence>
<dbReference type="RefSeq" id="WP_180856495.1">
    <property type="nucleotide sequence ID" value="NZ_CAIJDE010000028.1"/>
</dbReference>
<evidence type="ECO:0000313" key="3">
    <source>
        <dbReference type="Proteomes" id="UP000533639"/>
    </source>
</evidence>
<dbReference type="AlphaFoldDB" id="A0A9N8P0E0"/>
<accession>A0A9N8P0E0</accession>
<dbReference type="Proteomes" id="UP000533639">
    <property type="component" value="Unassembled WGS sequence"/>
</dbReference>
<feature type="transmembrane region" description="Helical" evidence="1">
    <location>
        <begin position="43"/>
        <end position="64"/>
    </location>
</feature>
<protein>
    <submittedName>
        <fullName evidence="2">Uncharacterized protein</fullName>
    </submittedName>
</protein>
<name>A0A9N8P0E0_9FLAO</name>
<evidence type="ECO:0000313" key="2">
    <source>
        <dbReference type="EMBL" id="CAC9972900.1"/>
    </source>
</evidence>
<comment type="caution">
    <text evidence="2">The sequence shown here is derived from an EMBL/GenBank/DDBJ whole genome shotgun (WGS) entry which is preliminary data.</text>
</comment>
<keyword evidence="3" id="KW-1185">Reference proteome</keyword>